<evidence type="ECO:0000256" key="1">
    <source>
        <dbReference type="ARBA" id="ARBA00022723"/>
    </source>
</evidence>
<dbReference type="InterPro" id="IPR058594">
    <property type="entry name" value="PB1-like_dom_pln"/>
</dbReference>
<evidence type="ECO:0000256" key="2">
    <source>
        <dbReference type="ARBA" id="ARBA00022771"/>
    </source>
</evidence>
<gene>
    <name evidence="8" type="primary">LOC113735689</name>
</gene>
<keyword evidence="3" id="KW-0862">Zinc</keyword>
<proteinExistence type="predicted"/>
<feature type="domain" description="SWIM-type" evidence="6">
    <location>
        <begin position="707"/>
        <end position="739"/>
    </location>
</feature>
<sequence length="952" mass="107726">MDFKTYVLEVHYGGHFAYVPNLQYVGGEVANFDDVDPDLMSIFELRDAFKDAGISHETEVYYRVRNLDFKVGLKLLNSDQIVIEMFEVNRTQNIIQLYVGEIPEEDLHADRTVAEDNIEVNGKQNLNPNADQPQNDEAESDASDPSQEGDRDGCREVEYDSDFDFFLDGDDLNDACDPIDDVERDGGEVDCHLKQTDYAKYVALISEEYNAYLNSKGHGKLVDDEDVSDDEILKPVYDSNDEGMEHEFPEFNMERDLKNPELTVGRIFSNIYDFRAAVRMYSILNGFEVTFTKNDKDKAVVICSNKCGWRIYASGYNGSKVTLQVKSIKGVPHRCPWSFKNKSANSRWLSRMFMEDIADHPDMKVKGFKKSIKRKYNLNCTNSQMYRAREKAEEAVKGSCAKQYARLRDYCATLLQRNPGSVAFIVTEKSNICKSPIFKRMFVMFTAQKEGFVNACRPVIGLDACHLKGIMGGQLMSAIGRDANNQMFPIAMALVESECKDSWGWFLDSLTDAIGTPIERGWVFLSDRQKGLIDCIENKYPGVEHRFCVRHMYANFKLKFKDKHLRDLMWGAARAYLPCHYESKMRELHLVAPEAHAWLSSIPANLWARHTFSPRTKCDLLSNNICESFNQYIKDAREEPILTMFEAIRRQIMCRFQEKRDWIQKVKSHICPRICQKIEERKKQVAQFDALVSTREVYEVTGIVGTFAVNAVQRSCTCNEWDMTGIPCVHACAGLVQDNKDPYAYVDNCYSVETYVKAYAGVVMPMPDQTNWVNASSDTLLPPRRKIAPGRPKKVRKKAPLEDLHVGKLSKVGLPIHCSHCGHTDHNARSCKVTGCSFVRQRKSVTAQMQGPTKRGRGAGRGHSTIADAAVERNTDADVVQNADVTKSTTARGPTRAKMRGRGRGRGKGRGSDHNNGPLCGIGLWNGQGISTNSKYFKDWPAPSNPTGKPTF</sequence>
<accession>A0ABM4X7X3</accession>
<evidence type="ECO:0000256" key="4">
    <source>
        <dbReference type="PROSITE-ProRule" id="PRU00325"/>
    </source>
</evidence>
<dbReference type="PANTHER" id="PTHR31973">
    <property type="entry name" value="POLYPROTEIN, PUTATIVE-RELATED"/>
    <property type="match status" value="1"/>
</dbReference>
<dbReference type="PROSITE" id="PS50966">
    <property type="entry name" value="ZF_SWIM"/>
    <property type="match status" value="1"/>
</dbReference>
<feature type="compositionally biased region" description="Polar residues" evidence="5">
    <location>
        <begin position="122"/>
        <end position="133"/>
    </location>
</feature>
<feature type="region of interest" description="Disordered" evidence="5">
    <location>
        <begin position="119"/>
        <end position="154"/>
    </location>
</feature>
<dbReference type="Pfam" id="PF26130">
    <property type="entry name" value="PB1-like"/>
    <property type="match status" value="1"/>
</dbReference>
<keyword evidence="1" id="KW-0479">Metal-binding</keyword>
<feature type="compositionally biased region" description="Basic residues" evidence="5">
    <location>
        <begin position="895"/>
        <end position="909"/>
    </location>
</feature>
<dbReference type="InterPro" id="IPR007527">
    <property type="entry name" value="Znf_SWIM"/>
</dbReference>
<dbReference type="InterPro" id="IPR006564">
    <property type="entry name" value="Znf_PMZ"/>
</dbReference>
<dbReference type="Pfam" id="PF10551">
    <property type="entry name" value="MULE"/>
    <property type="match status" value="1"/>
</dbReference>
<dbReference type="Proteomes" id="UP001652660">
    <property type="component" value="Chromosome 3e"/>
</dbReference>
<dbReference type="InterPro" id="IPR004332">
    <property type="entry name" value="Transposase_MuDR"/>
</dbReference>
<evidence type="ECO:0000256" key="5">
    <source>
        <dbReference type="SAM" id="MobiDB-lite"/>
    </source>
</evidence>
<keyword evidence="2 4" id="KW-0863">Zinc-finger</keyword>
<name>A0ABM4X7X3_COFAR</name>
<evidence type="ECO:0000313" key="8">
    <source>
        <dbReference type="RefSeq" id="XP_071940138.1"/>
    </source>
</evidence>
<protein>
    <recommendedName>
        <fullName evidence="6">SWIM-type domain-containing protein</fullName>
    </recommendedName>
</protein>
<dbReference type="InterPro" id="IPR018289">
    <property type="entry name" value="MULE_transposase_dom"/>
</dbReference>
<evidence type="ECO:0000313" key="7">
    <source>
        <dbReference type="Proteomes" id="UP001652660"/>
    </source>
</evidence>
<dbReference type="SMART" id="SM00575">
    <property type="entry name" value="ZnF_PMZ"/>
    <property type="match status" value="1"/>
</dbReference>
<keyword evidence="7" id="KW-1185">Reference proteome</keyword>
<evidence type="ECO:0000256" key="3">
    <source>
        <dbReference type="ARBA" id="ARBA00022833"/>
    </source>
</evidence>
<feature type="region of interest" description="Disordered" evidence="5">
    <location>
        <begin position="886"/>
        <end position="920"/>
    </location>
</feature>
<dbReference type="GeneID" id="113735689"/>
<dbReference type="PANTHER" id="PTHR31973:SF187">
    <property type="entry name" value="MUTATOR TRANSPOSASE MUDRA PROTEIN"/>
    <property type="match status" value="1"/>
</dbReference>
<reference evidence="8" key="1">
    <citation type="submission" date="2025-08" db="UniProtKB">
        <authorList>
            <consortium name="RefSeq"/>
        </authorList>
    </citation>
    <scope>IDENTIFICATION</scope>
    <source>
        <tissue evidence="8">Leaves</tissue>
    </source>
</reference>
<evidence type="ECO:0000259" key="6">
    <source>
        <dbReference type="PROSITE" id="PS50966"/>
    </source>
</evidence>
<dbReference type="Pfam" id="PF04434">
    <property type="entry name" value="SWIM"/>
    <property type="match status" value="1"/>
</dbReference>
<dbReference type="Pfam" id="PF03108">
    <property type="entry name" value="DBD_Tnp_Mut"/>
    <property type="match status" value="1"/>
</dbReference>
<dbReference type="RefSeq" id="XP_071940138.1">
    <property type="nucleotide sequence ID" value="XM_072084037.1"/>
</dbReference>
<organism evidence="7 8">
    <name type="scientific">Coffea arabica</name>
    <name type="common">Arabian coffee</name>
    <dbReference type="NCBI Taxonomy" id="13443"/>
    <lineage>
        <taxon>Eukaryota</taxon>
        <taxon>Viridiplantae</taxon>
        <taxon>Streptophyta</taxon>
        <taxon>Embryophyta</taxon>
        <taxon>Tracheophyta</taxon>
        <taxon>Spermatophyta</taxon>
        <taxon>Magnoliopsida</taxon>
        <taxon>eudicotyledons</taxon>
        <taxon>Gunneridae</taxon>
        <taxon>Pentapetalae</taxon>
        <taxon>asterids</taxon>
        <taxon>lamiids</taxon>
        <taxon>Gentianales</taxon>
        <taxon>Rubiaceae</taxon>
        <taxon>Ixoroideae</taxon>
        <taxon>Gardenieae complex</taxon>
        <taxon>Bertiereae - Coffeeae clade</taxon>
        <taxon>Coffeeae</taxon>
        <taxon>Coffea</taxon>
    </lineage>
</organism>